<gene>
    <name evidence="6" type="ORF">SAMN04490178_1112</name>
</gene>
<dbReference type="GO" id="GO:0003700">
    <property type="term" value="F:DNA-binding transcription factor activity"/>
    <property type="evidence" value="ECO:0007669"/>
    <property type="project" value="InterPro"/>
</dbReference>
<dbReference type="OrthoDB" id="9794330at2"/>
<dbReference type="Gene3D" id="1.10.10.10">
    <property type="entry name" value="Winged helix-like DNA-binding domain superfamily/Winged helix DNA-binding domain"/>
    <property type="match status" value="1"/>
</dbReference>
<accession>A0A1H8VC03</accession>
<keyword evidence="1" id="KW-0805">Transcription regulation</keyword>
<dbReference type="EMBL" id="FODY01000011">
    <property type="protein sequence ID" value="SEP12939.1"/>
    <property type="molecule type" value="Genomic_DNA"/>
</dbReference>
<feature type="domain" description="HTH arsR-type" evidence="5">
    <location>
        <begin position="29"/>
        <end position="122"/>
    </location>
</feature>
<dbReference type="InterPro" id="IPR018334">
    <property type="entry name" value="ArsR_HTH"/>
</dbReference>
<dbReference type="InterPro" id="IPR011991">
    <property type="entry name" value="ArsR-like_HTH"/>
</dbReference>
<reference evidence="6 7" key="1">
    <citation type="submission" date="2016-10" db="EMBL/GenBank/DDBJ databases">
        <authorList>
            <person name="de Groot N.N."/>
        </authorList>
    </citation>
    <scope>NUCLEOTIDE SEQUENCE [LARGE SCALE GENOMIC DNA]</scope>
    <source>
        <strain evidence="6 7">DSM 13305</strain>
    </source>
</reference>
<evidence type="ECO:0000256" key="4">
    <source>
        <dbReference type="ARBA" id="ARBA00043263"/>
    </source>
</evidence>
<evidence type="ECO:0000256" key="2">
    <source>
        <dbReference type="ARBA" id="ARBA00023125"/>
    </source>
</evidence>
<dbReference type="Pfam" id="PF01022">
    <property type="entry name" value="HTH_5"/>
    <property type="match status" value="1"/>
</dbReference>
<dbReference type="PROSITE" id="PS50987">
    <property type="entry name" value="HTH_ARSR_2"/>
    <property type="match status" value="1"/>
</dbReference>
<keyword evidence="7" id="KW-1185">Reference proteome</keyword>
<keyword evidence="2 6" id="KW-0238">DNA-binding</keyword>
<dbReference type="SMART" id="SM00418">
    <property type="entry name" value="HTH_ARSR"/>
    <property type="match status" value="1"/>
</dbReference>
<dbReference type="InterPro" id="IPR036388">
    <property type="entry name" value="WH-like_DNA-bd_sf"/>
</dbReference>
<organism evidence="6 7">
    <name type="scientific">Propionispora vibrioides</name>
    <dbReference type="NCBI Taxonomy" id="112903"/>
    <lineage>
        <taxon>Bacteria</taxon>
        <taxon>Bacillati</taxon>
        <taxon>Bacillota</taxon>
        <taxon>Negativicutes</taxon>
        <taxon>Selenomonadales</taxon>
        <taxon>Sporomusaceae</taxon>
        <taxon>Propionispora</taxon>
    </lineage>
</organism>
<evidence type="ECO:0000313" key="6">
    <source>
        <dbReference type="EMBL" id="SEP12939.1"/>
    </source>
</evidence>
<dbReference type="InterPro" id="IPR036390">
    <property type="entry name" value="WH_DNA-bd_sf"/>
</dbReference>
<evidence type="ECO:0000259" key="5">
    <source>
        <dbReference type="PROSITE" id="PS50987"/>
    </source>
</evidence>
<dbReference type="CDD" id="cd00090">
    <property type="entry name" value="HTH_ARSR"/>
    <property type="match status" value="1"/>
</dbReference>
<evidence type="ECO:0000256" key="3">
    <source>
        <dbReference type="ARBA" id="ARBA00023163"/>
    </source>
</evidence>
<protein>
    <submittedName>
        <fullName evidence="6">DNA-binding transcriptional regulator, ArsR family</fullName>
    </submittedName>
</protein>
<dbReference type="GO" id="GO:0003677">
    <property type="term" value="F:DNA binding"/>
    <property type="evidence" value="ECO:0007669"/>
    <property type="project" value="UniProtKB-KW"/>
</dbReference>
<dbReference type="PANTHER" id="PTHR43132:SF6">
    <property type="entry name" value="HTH-TYPE TRANSCRIPTIONAL REPRESSOR CZRA"/>
    <property type="match status" value="1"/>
</dbReference>
<dbReference type="Proteomes" id="UP000198847">
    <property type="component" value="Unassembled WGS sequence"/>
</dbReference>
<dbReference type="PANTHER" id="PTHR43132">
    <property type="entry name" value="ARSENICAL RESISTANCE OPERON REPRESSOR ARSR-RELATED"/>
    <property type="match status" value="1"/>
</dbReference>
<dbReference type="RefSeq" id="WP_091746682.1">
    <property type="nucleotide sequence ID" value="NZ_FODY01000011.1"/>
</dbReference>
<proteinExistence type="predicted"/>
<dbReference type="InterPro" id="IPR001845">
    <property type="entry name" value="HTH_ArsR_DNA-bd_dom"/>
</dbReference>
<dbReference type="PROSITE" id="PS00846">
    <property type="entry name" value="HTH_ARSR_1"/>
    <property type="match status" value="1"/>
</dbReference>
<dbReference type="STRING" id="112903.SAMN04490178_1112"/>
<keyword evidence="3" id="KW-0804">Transcription</keyword>
<dbReference type="InterPro" id="IPR051011">
    <property type="entry name" value="Metal_resp_trans_reg"/>
</dbReference>
<dbReference type="NCBIfam" id="NF033788">
    <property type="entry name" value="HTH_metalloreg"/>
    <property type="match status" value="1"/>
</dbReference>
<evidence type="ECO:0000256" key="1">
    <source>
        <dbReference type="ARBA" id="ARBA00023015"/>
    </source>
</evidence>
<dbReference type="SUPFAM" id="SSF46785">
    <property type="entry name" value="Winged helix' DNA-binding domain"/>
    <property type="match status" value="1"/>
</dbReference>
<name>A0A1H8VC03_9FIRM</name>
<sequence>MLTIKYPNDVCEQSCDHQDVVNTAKQEVLADRQAQQVAEIFRLLGDTTRVKILQSLSRRELCVCDIATIVEMSQSAVSHQLRLLRNARLVKYHREGKLAWYSLDDNHVGSLLAQTIAHISHE</sequence>
<evidence type="ECO:0000313" key="7">
    <source>
        <dbReference type="Proteomes" id="UP000198847"/>
    </source>
</evidence>
<keyword evidence="4" id="KW-0105">Cadmium resistance</keyword>
<dbReference type="AlphaFoldDB" id="A0A1H8VC03"/>
<dbReference type="GO" id="GO:0046686">
    <property type="term" value="P:response to cadmium ion"/>
    <property type="evidence" value="ECO:0007669"/>
    <property type="project" value="UniProtKB-KW"/>
</dbReference>
<dbReference type="PRINTS" id="PR00778">
    <property type="entry name" value="HTHARSR"/>
</dbReference>